<gene>
    <name evidence="3" type="ORF">BSL78_09800</name>
</gene>
<feature type="compositionally biased region" description="Basic and acidic residues" evidence="1">
    <location>
        <begin position="95"/>
        <end position="109"/>
    </location>
</feature>
<dbReference type="OrthoDB" id="8068875at2759"/>
<feature type="chain" id="PRO_5013748563" description="Carbohydrate sulfotransferase 15" evidence="2">
    <location>
        <begin position="18"/>
        <end position="485"/>
    </location>
</feature>
<feature type="non-terminal residue" evidence="3">
    <location>
        <position position="1"/>
    </location>
</feature>
<dbReference type="STRING" id="307972.A0A2G8KZA2"/>
<keyword evidence="2" id="KW-0732">Signal</keyword>
<dbReference type="InterPro" id="IPR052654">
    <property type="entry name" value="CS_Sulfotransferase"/>
</dbReference>
<evidence type="ECO:0000313" key="4">
    <source>
        <dbReference type="Proteomes" id="UP000230750"/>
    </source>
</evidence>
<reference evidence="3 4" key="1">
    <citation type="journal article" date="2017" name="PLoS Biol.">
        <title>The sea cucumber genome provides insights into morphological evolution and visceral regeneration.</title>
        <authorList>
            <person name="Zhang X."/>
            <person name="Sun L."/>
            <person name="Yuan J."/>
            <person name="Sun Y."/>
            <person name="Gao Y."/>
            <person name="Zhang L."/>
            <person name="Li S."/>
            <person name="Dai H."/>
            <person name="Hamel J.F."/>
            <person name="Liu C."/>
            <person name="Yu Y."/>
            <person name="Liu S."/>
            <person name="Lin W."/>
            <person name="Guo K."/>
            <person name="Jin S."/>
            <person name="Xu P."/>
            <person name="Storey K.B."/>
            <person name="Huan P."/>
            <person name="Zhang T."/>
            <person name="Zhou Y."/>
            <person name="Zhang J."/>
            <person name="Lin C."/>
            <person name="Li X."/>
            <person name="Xing L."/>
            <person name="Huo D."/>
            <person name="Sun M."/>
            <person name="Wang L."/>
            <person name="Mercier A."/>
            <person name="Li F."/>
            <person name="Yang H."/>
            <person name="Xiang J."/>
        </authorList>
    </citation>
    <scope>NUCLEOTIDE SEQUENCE [LARGE SCALE GENOMIC DNA]</scope>
    <source>
        <strain evidence="3">Shaxun</strain>
        <tissue evidence="3">Muscle</tissue>
    </source>
</reference>
<dbReference type="PANTHER" id="PTHR15723">
    <property type="entry name" value="CARBOHYDRATE SULFOTRANSFERASE 15"/>
    <property type="match status" value="1"/>
</dbReference>
<proteinExistence type="predicted"/>
<comment type="caution">
    <text evidence="3">The sequence shown here is derived from an EMBL/GenBank/DDBJ whole genome shotgun (WGS) entry which is preliminary data.</text>
</comment>
<evidence type="ECO:0000313" key="3">
    <source>
        <dbReference type="EMBL" id="PIK53321.1"/>
    </source>
</evidence>
<name>A0A2G8KZA2_STIJA</name>
<dbReference type="AlphaFoldDB" id="A0A2G8KZA2"/>
<organism evidence="3 4">
    <name type="scientific">Stichopus japonicus</name>
    <name type="common">Sea cucumber</name>
    <dbReference type="NCBI Taxonomy" id="307972"/>
    <lineage>
        <taxon>Eukaryota</taxon>
        <taxon>Metazoa</taxon>
        <taxon>Echinodermata</taxon>
        <taxon>Eleutherozoa</taxon>
        <taxon>Echinozoa</taxon>
        <taxon>Holothuroidea</taxon>
        <taxon>Aspidochirotacea</taxon>
        <taxon>Aspidochirotida</taxon>
        <taxon>Stichopodidae</taxon>
        <taxon>Apostichopus</taxon>
    </lineage>
</organism>
<dbReference type="SUPFAM" id="SSF52540">
    <property type="entry name" value="P-loop containing nucleoside triphosphate hydrolases"/>
    <property type="match status" value="1"/>
</dbReference>
<dbReference type="GO" id="GO:0019319">
    <property type="term" value="P:hexose biosynthetic process"/>
    <property type="evidence" value="ECO:0007669"/>
    <property type="project" value="TreeGrafter"/>
</dbReference>
<evidence type="ECO:0008006" key="5">
    <source>
        <dbReference type="Google" id="ProtNLM"/>
    </source>
</evidence>
<evidence type="ECO:0000256" key="1">
    <source>
        <dbReference type="SAM" id="MobiDB-lite"/>
    </source>
</evidence>
<dbReference type="InterPro" id="IPR027417">
    <property type="entry name" value="P-loop_NTPase"/>
</dbReference>
<sequence>CLLFIFVFGFYIESHSAKTSYVASFMSDRAIVVSSGVTQGISDSDYDIPDRDRDTDGVIRGLGQLQHNNVKKHDERYAVQLDEAGTITTLVQRVLGDDKDPVDGEKRSSQNDSSASPDHVTFKNGHHAQTNSTVSKSHEEFHVKEYVVNRNEHLPPGPLTDQKEVQRQLGEIYKKRKSIPPQILSAQMAHIQGRYSMSSRLQTHGPRNWRNLPAKLYNLAPVIFDTVPRDFLPQFKNPCWYSSHKQLLCLPYFYILGFPKAGTTDLWDKVNNHPKVSRTRKKETHFWRDRRIGSASGFLSYMSNALFLNNRLQNGETDCVFGDGSATTVISHARYVPFFPNVTAGMYTSVDIIKEITPAAKMIIAIREPAERLYSGYLYHPMKQRRSVEGFHQEVLDYLAAYKRCQQHDSQLQCIFEKKKEDGRAQRLKTGIYEPFIRTWLDGFGSDQVKIIRLEDWKDGCLEILPKIFEFLELDNELGSGLVLN</sequence>
<dbReference type="Gene3D" id="3.40.50.300">
    <property type="entry name" value="P-loop containing nucleotide triphosphate hydrolases"/>
    <property type="match status" value="1"/>
</dbReference>
<dbReference type="GO" id="GO:0050659">
    <property type="term" value="F:N-acetylgalactosamine 4-sulfate 6-O-sulfotransferase activity"/>
    <property type="evidence" value="ECO:0007669"/>
    <property type="project" value="TreeGrafter"/>
</dbReference>
<dbReference type="Pfam" id="PF13469">
    <property type="entry name" value="Sulfotransfer_3"/>
    <property type="match status" value="1"/>
</dbReference>
<evidence type="ECO:0000256" key="2">
    <source>
        <dbReference type="SAM" id="SignalP"/>
    </source>
</evidence>
<accession>A0A2G8KZA2</accession>
<keyword evidence="4" id="KW-1185">Reference proteome</keyword>
<feature type="signal peptide" evidence="2">
    <location>
        <begin position="1"/>
        <end position="17"/>
    </location>
</feature>
<protein>
    <recommendedName>
        <fullName evidence="5">Carbohydrate sulfotransferase 15</fullName>
    </recommendedName>
</protein>
<feature type="region of interest" description="Disordered" evidence="1">
    <location>
        <begin position="94"/>
        <end position="138"/>
    </location>
</feature>
<dbReference type="EMBL" id="MRZV01000292">
    <property type="protein sequence ID" value="PIK53321.1"/>
    <property type="molecule type" value="Genomic_DNA"/>
</dbReference>
<dbReference type="Proteomes" id="UP000230750">
    <property type="component" value="Unassembled WGS sequence"/>
</dbReference>
<dbReference type="PANTHER" id="PTHR15723:SF0">
    <property type="entry name" value="CARBOHYDRATE SULFOTRANSFERASE 15"/>
    <property type="match status" value="1"/>
</dbReference>